<keyword evidence="3" id="KW-1185">Reference proteome</keyword>
<feature type="transmembrane region" description="Helical" evidence="1">
    <location>
        <begin position="72"/>
        <end position="90"/>
    </location>
</feature>
<feature type="transmembrane region" description="Helical" evidence="1">
    <location>
        <begin position="35"/>
        <end position="60"/>
    </location>
</feature>
<evidence type="ECO:0000313" key="3">
    <source>
        <dbReference type="Proteomes" id="UP001601521"/>
    </source>
</evidence>
<feature type="transmembrane region" description="Helical" evidence="1">
    <location>
        <begin position="110"/>
        <end position="129"/>
    </location>
</feature>
<evidence type="ECO:0000313" key="2">
    <source>
        <dbReference type="EMBL" id="MFF0457663.1"/>
    </source>
</evidence>
<dbReference type="RefSeq" id="WP_387254943.1">
    <property type="nucleotide sequence ID" value="NZ_JBIALX010000017.1"/>
</dbReference>
<dbReference type="EMBL" id="JBIALX010000017">
    <property type="protein sequence ID" value="MFF0457663.1"/>
    <property type="molecule type" value="Genomic_DNA"/>
</dbReference>
<protein>
    <submittedName>
        <fullName evidence="2">Uncharacterized protein</fullName>
    </submittedName>
</protein>
<keyword evidence="1" id="KW-1133">Transmembrane helix</keyword>
<accession>A0ABW6NR98</accession>
<gene>
    <name evidence="2" type="ORF">ACFYTH_30230</name>
</gene>
<keyword evidence="1" id="KW-0812">Transmembrane</keyword>
<sequence>MNAVRVLLAVAGIASAAYGISLVLHMNTTDLMSIAVWSVGLLLVHDAVFAPLSAGVGVVGRHLIPGSVRGPVTIGVVATVVLAILSVPVIGRGGAVANSTVLDRNYGLGLAAALAVVWAGIGVTTLWRIRRLHS</sequence>
<name>A0ABW6NR98_9NOCA</name>
<organism evidence="2 3">
    <name type="scientific">Nocardia africana</name>
    <dbReference type="NCBI Taxonomy" id="134964"/>
    <lineage>
        <taxon>Bacteria</taxon>
        <taxon>Bacillati</taxon>
        <taxon>Actinomycetota</taxon>
        <taxon>Actinomycetes</taxon>
        <taxon>Mycobacteriales</taxon>
        <taxon>Nocardiaceae</taxon>
        <taxon>Nocardia</taxon>
    </lineage>
</organism>
<comment type="caution">
    <text evidence="2">The sequence shown here is derived from an EMBL/GenBank/DDBJ whole genome shotgun (WGS) entry which is preliminary data.</text>
</comment>
<proteinExistence type="predicted"/>
<keyword evidence="1" id="KW-0472">Membrane</keyword>
<reference evidence="2 3" key="1">
    <citation type="submission" date="2024-10" db="EMBL/GenBank/DDBJ databases">
        <title>The Natural Products Discovery Center: Release of the First 8490 Sequenced Strains for Exploring Actinobacteria Biosynthetic Diversity.</title>
        <authorList>
            <person name="Kalkreuter E."/>
            <person name="Kautsar S.A."/>
            <person name="Yang D."/>
            <person name="Bader C.D."/>
            <person name="Teijaro C.N."/>
            <person name="Fluegel L."/>
            <person name="Davis C.M."/>
            <person name="Simpson J.R."/>
            <person name="Lauterbach L."/>
            <person name="Steele A.D."/>
            <person name="Gui C."/>
            <person name="Meng S."/>
            <person name="Li G."/>
            <person name="Viehrig K."/>
            <person name="Ye F."/>
            <person name="Su P."/>
            <person name="Kiefer A.F."/>
            <person name="Nichols A."/>
            <person name="Cepeda A.J."/>
            <person name="Yan W."/>
            <person name="Fan B."/>
            <person name="Jiang Y."/>
            <person name="Adhikari A."/>
            <person name="Zheng C.-J."/>
            <person name="Schuster L."/>
            <person name="Cowan T.M."/>
            <person name="Smanski M.J."/>
            <person name="Chevrette M.G."/>
            <person name="De Carvalho L.P.S."/>
            <person name="Shen B."/>
        </authorList>
    </citation>
    <scope>NUCLEOTIDE SEQUENCE [LARGE SCALE GENOMIC DNA]</scope>
    <source>
        <strain evidence="2 3">NPDC004550</strain>
    </source>
</reference>
<dbReference type="Proteomes" id="UP001601521">
    <property type="component" value="Unassembled WGS sequence"/>
</dbReference>
<evidence type="ECO:0000256" key="1">
    <source>
        <dbReference type="SAM" id="Phobius"/>
    </source>
</evidence>